<dbReference type="InterPro" id="IPR045379">
    <property type="entry name" value="Crinkler_N"/>
</dbReference>
<dbReference type="GO" id="GO:0043657">
    <property type="term" value="C:host cell"/>
    <property type="evidence" value="ECO:0007669"/>
    <property type="project" value="UniProtKB-SubCell"/>
</dbReference>
<comment type="caution">
    <text evidence="5">The sequence shown here is derived from an EMBL/GenBank/DDBJ whole genome shotgun (WGS) entry which is preliminary data.</text>
</comment>
<sequence>MTCRLLLFCLVDGESPSNAFSVKVTLTDTIHDLKEFIKAKKTPEFDDFAADKLTLWRVSIPVLRRQNEPIVLHSVQAKKELLPTDDISDIFRGEPPKKTIHIIVKRPGAGTHFAFTAQ</sequence>
<dbReference type="Proteomes" id="UP000749646">
    <property type="component" value="Unassembled WGS sequence"/>
</dbReference>
<evidence type="ECO:0000313" key="5">
    <source>
        <dbReference type="EMBL" id="KAF9992288.1"/>
    </source>
</evidence>
<dbReference type="EMBL" id="JAAAHW010002264">
    <property type="protein sequence ID" value="KAF9992288.1"/>
    <property type="molecule type" value="Genomic_DNA"/>
</dbReference>
<proteinExistence type="predicted"/>
<dbReference type="OrthoDB" id="2304312at2759"/>
<accession>A0A9P6SR61</accession>
<keyword evidence="6" id="KW-1185">Reference proteome</keyword>
<feature type="non-terminal residue" evidence="5">
    <location>
        <position position="118"/>
    </location>
</feature>
<evidence type="ECO:0000259" key="4">
    <source>
        <dbReference type="Pfam" id="PF20147"/>
    </source>
</evidence>
<evidence type="ECO:0000313" key="6">
    <source>
        <dbReference type="Proteomes" id="UP000749646"/>
    </source>
</evidence>
<feature type="domain" description="Crinkler effector protein N-terminal" evidence="4">
    <location>
        <begin position="7"/>
        <end position="105"/>
    </location>
</feature>
<dbReference type="AlphaFoldDB" id="A0A9P6SR61"/>
<evidence type="ECO:0000256" key="1">
    <source>
        <dbReference type="ARBA" id="ARBA00004340"/>
    </source>
</evidence>
<protein>
    <recommendedName>
        <fullName evidence="4">Crinkler effector protein N-terminal domain-containing protein</fullName>
    </recommendedName>
</protein>
<dbReference type="Pfam" id="PF20147">
    <property type="entry name" value="Crinkler"/>
    <property type="match status" value="1"/>
</dbReference>
<dbReference type="GO" id="GO:0005576">
    <property type="term" value="C:extracellular region"/>
    <property type="evidence" value="ECO:0007669"/>
    <property type="project" value="UniProtKB-SubCell"/>
</dbReference>
<comment type="subcellular location">
    <subcellularLocation>
        <location evidence="1">Host cell</location>
    </subcellularLocation>
    <subcellularLocation>
        <location evidence="2">Secreted</location>
    </subcellularLocation>
</comment>
<organism evidence="5 6">
    <name type="scientific">Modicella reniformis</name>
    <dbReference type="NCBI Taxonomy" id="1440133"/>
    <lineage>
        <taxon>Eukaryota</taxon>
        <taxon>Fungi</taxon>
        <taxon>Fungi incertae sedis</taxon>
        <taxon>Mucoromycota</taxon>
        <taxon>Mortierellomycotina</taxon>
        <taxon>Mortierellomycetes</taxon>
        <taxon>Mortierellales</taxon>
        <taxon>Mortierellaceae</taxon>
        <taxon>Modicella</taxon>
    </lineage>
</organism>
<reference evidence="5" key="1">
    <citation type="journal article" date="2020" name="Fungal Divers.">
        <title>Resolving the Mortierellaceae phylogeny through synthesis of multi-gene phylogenetics and phylogenomics.</title>
        <authorList>
            <person name="Vandepol N."/>
            <person name="Liber J."/>
            <person name="Desiro A."/>
            <person name="Na H."/>
            <person name="Kennedy M."/>
            <person name="Barry K."/>
            <person name="Grigoriev I.V."/>
            <person name="Miller A.N."/>
            <person name="O'Donnell K."/>
            <person name="Stajich J.E."/>
            <person name="Bonito G."/>
        </authorList>
    </citation>
    <scope>NUCLEOTIDE SEQUENCE</scope>
    <source>
        <strain evidence="5">MES-2147</strain>
    </source>
</reference>
<evidence type="ECO:0000256" key="3">
    <source>
        <dbReference type="ARBA" id="ARBA00022525"/>
    </source>
</evidence>
<gene>
    <name evidence="5" type="ORF">BGZ65_012429</name>
</gene>
<evidence type="ECO:0000256" key="2">
    <source>
        <dbReference type="ARBA" id="ARBA00004613"/>
    </source>
</evidence>
<keyword evidence="3" id="KW-0964">Secreted</keyword>
<name>A0A9P6SR61_9FUNG</name>